<dbReference type="PANTHER" id="PTHR43273">
    <property type="entry name" value="ANAEROBIC SULFATASE-MATURATING ENZYME HOMOLOG ASLB-RELATED"/>
    <property type="match status" value="1"/>
</dbReference>
<dbReference type="Pfam" id="PF04055">
    <property type="entry name" value="Radical_SAM"/>
    <property type="match status" value="1"/>
</dbReference>
<proteinExistence type="predicted"/>
<dbReference type="EMBL" id="PDNZ01000005">
    <property type="protein sequence ID" value="PWW81732.1"/>
    <property type="molecule type" value="Genomic_DNA"/>
</dbReference>
<dbReference type="RefSeq" id="WP_110023380.1">
    <property type="nucleotide sequence ID" value="NZ_PDNZ01000005.1"/>
</dbReference>
<protein>
    <recommendedName>
        <fullName evidence="6">Radical SAM core domain-containing protein</fullName>
    </recommendedName>
</protein>
<dbReference type="SFLD" id="SFLDG01067">
    <property type="entry name" value="SPASM/twitch_domain_containing"/>
    <property type="match status" value="1"/>
</dbReference>
<dbReference type="Proteomes" id="UP000246278">
    <property type="component" value="Unassembled WGS sequence"/>
</dbReference>
<dbReference type="InterPro" id="IPR023867">
    <property type="entry name" value="Sulphatase_maturase_rSAM"/>
</dbReference>
<sequence length="420" mass="47206">MSAKNTDYIHDILRAVSVPPEGYERTYLMPQPLPESLFRIHSFALDISGRCNLACRYCAESATQPNKRMPMSSNTLLDIWSFVRKQGKGPVSFRLGSGEPMLNKPRLHELQDLIENTFSETDRFRPEVFITTNGTLFDNDDIDWFADSGWHVKISIDGPPQIHDRWRVTPDEYGTYNMVSTHVRDLARRIPEKFSVTAVLAVDSDPETVFNTLASLGVRRIELVPAVHKTLDIVPNRQDILRYQSFIENLVDRLIACESGHPQLVRFSNRVARVMGYDINYVQCGAGRNFVGIDSSGNLYPCFRFIGVDSYKMGNVRNGVAHTSGKSFRNGPGRPWNERSACKQCWAAPLCGGPCFAVSEMFGSGNGAPLPLQCAYTLIESHGAWRLVDTLRKNDPERLLAYLPSTIQGYEKTLSADKTT</sequence>
<evidence type="ECO:0000256" key="1">
    <source>
        <dbReference type="ARBA" id="ARBA00001966"/>
    </source>
</evidence>
<accession>A0A317T4T8</accession>
<dbReference type="SUPFAM" id="SSF102114">
    <property type="entry name" value="Radical SAM enzymes"/>
    <property type="match status" value="1"/>
</dbReference>
<evidence type="ECO:0000313" key="7">
    <source>
        <dbReference type="EMBL" id="PWW81732.1"/>
    </source>
</evidence>
<evidence type="ECO:0000259" key="6">
    <source>
        <dbReference type="PROSITE" id="PS51918"/>
    </source>
</evidence>
<evidence type="ECO:0000256" key="5">
    <source>
        <dbReference type="ARBA" id="ARBA00023014"/>
    </source>
</evidence>
<name>A0A317T4T8_9CHLB</name>
<dbReference type="PROSITE" id="PS51918">
    <property type="entry name" value="RADICAL_SAM"/>
    <property type="match status" value="1"/>
</dbReference>
<dbReference type="InterPro" id="IPR023885">
    <property type="entry name" value="4Fe4S-binding_SPASM_dom"/>
</dbReference>
<keyword evidence="5" id="KW-0411">Iron-sulfur</keyword>
<dbReference type="SFLD" id="SFLDG01384">
    <property type="entry name" value="thioether_bond_formation_requi"/>
    <property type="match status" value="1"/>
</dbReference>
<dbReference type="NCBIfam" id="TIGR04085">
    <property type="entry name" value="rSAM_more_4Fe4S"/>
    <property type="match status" value="1"/>
</dbReference>
<keyword evidence="3" id="KW-0479">Metal-binding</keyword>
<dbReference type="InterPro" id="IPR013785">
    <property type="entry name" value="Aldolase_TIM"/>
</dbReference>
<evidence type="ECO:0000256" key="4">
    <source>
        <dbReference type="ARBA" id="ARBA00023004"/>
    </source>
</evidence>
<dbReference type="PANTHER" id="PTHR43273:SF8">
    <property type="entry name" value="RADICAL SAM DOMAIN PROTEIN"/>
    <property type="match status" value="1"/>
</dbReference>
<dbReference type="SFLD" id="SFLDS00029">
    <property type="entry name" value="Radical_SAM"/>
    <property type="match status" value="1"/>
</dbReference>
<keyword evidence="8" id="KW-1185">Reference proteome</keyword>
<dbReference type="SFLD" id="SFLDG01386">
    <property type="entry name" value="main_SPASM_domain-containing"/>
    <property type="match status" value="1"/>
</dbReference>
<gene>
    <name evidence="7" type="ORF">CR164_07780</name>
</gene>
<keyword evidence="4" id="KW-0408">Iron</keyword>
<comment type="caution">
    <text evidence="7">The sequence shown here is derived from an EMBL/GenBank/DDBJ whole genome shotgun (WGS) entry which is preliminary data.</text>
</comment>
<keyword evidence="2" id="KW-0949">S-adenosyl-L-methionine</keyword>
<evidence type="ECO:0000256" key="2">
    <source>
        <dbReference type="ARBA" id="ARBA00022691"/>
    </source>
</evidence>
<feature type="domain" description="Radical SAM core" evidence="6">
    <location>
        <begin position="37"/>
        <end position="256"/>
    </location>
</feature>
<comment type="cofactor">
    <cofactor evidence="1">
        <name>[4Fe-4S] cluster</name>
        <dbReference type="ChEBI" id="CHEBI:49883"/>
    </cofactor>
</comment>
<dbReference type="CDD" id="cd01335">
    <property type="entry name" value="Radical_SAM"/>
    <property type="match status" value="1"/>
</dbReference>
<organism evidence="7 8">
    <name type="scientific">Prosthecochloris marina</name>
    <dbReference type="NCBI Taxonomy" id="2017681"/>
    <lineage>
        <taxon>Bacteria</taxon>
        <taxon>Pseudomonadati</taxon>
        <taxon>Chlorobiota</taxon>
        <taxon>Chlorobiia</taxon>
        <taxon>Chlorobiales</taxon>
        <taxon>Chlorobiaceae</taxon>
        <taxon>Prosthecochloris</taxon>
    </lineage>
</organism>
<dbReference type="InterPro" id="IPR058240">
    <property type="entry name" value="rSAM_sf"/>
</dbReference>
<evidence type="ECO:0000313" key="8">
    <source>
        <dbReference type="Proteomes" id="UP000246278"/>
    </source>
</evidence>
<dbReference type="Gene3D" id="3.20.20.70">
    <property type="entry name" value="Aldolase class I"/>
    <property type="match status" value="1"/>
</dbReference>
<reference evidence="8" key="1">
    <citation type="submission" date="2017-10" db="EMBL/GenBank/DDBJ databases">
        <authorList>
            <person name="Gaisin V.A."/>
            <person name="Rysina M.S."/>
            <person name="Grouzdev D.S."/>
        </authorList>
    </citation>
    <scope>NUCLEOTIDE SEQUENCE [LARGE SCALE GENOMIC DNA]</scope>
    <source>
        <strain evidence="8">V1</strain>
    </source>
</reference>
<dbReference type="AlphaFoldDB" id="A0A317T4T8"/>
<dbReference type="GO" id="GO:0051536">
    <property type="term" value="F:iron-sulfur cluster binding"/>
    <property type="evidence" value="ECO:0007669"/>
    <property type="project" value="UniProtKB-KW"/>
</dbReference>
<evidence type="ECO:0000256" key="3">
    <source>
        <dbReference type="ARBA" id="ARBA00022723"/>
    </source>
</evidence>
<dbReference type="OrthoDB" id="9763993at2"/>
<dbReference type="GO" id="GO:0046872">
    <property type="term" value="F:metal ion binding"/>
    <property type="evidence" value="ECO:0007669"/>
    <property type="project" value="UniProtKB-KW"/>
</dbReference>
<dbReference type="GO" id="GO:0016491">
    <property type="term" value="F:oxidoreductase activity"/>
    <property type="evidence" value="ECO:0007669"/>
    <property type="project" value="InterPro"/>
</dbReference>
<dbReference type="InterPro" id="IPR007197">
    <property type="entry name" value="rSAM"/>
</dbReference>